<comment type="caution">
    <text evidence="1">The sequence shown here is derived from an EMBL/GenBank/DDBJ whole genome shotgun (WGS) entry which is preliminary data.</text>
</comment>
<evidence type="ECO:0000313" key="1">
    <source>
        <dbReference type="EMBL" id="MBK6972660.1"/>
    </source>
</evidence>
<reference evidence="1" key="1">
    <citation type="submission" date="2020-10" db="EMBL/GenBank/DDBJ databases">
        <title>Connecting structure to function with the recovery of over 1000 high-quality activated sludge metagenome-assembled genomes encoding full-length rRNA genes using long-read sequencing.</title>
        <authorList>
            <person name="Singleton C.M."/>
            <person name="Petriglieri F."/>
            <person name="Kristensen J.M."/>
            <person name="Kirkegaard R.H."/>
            <person name="Michaelsen T.Y."/>
            <person name="Andersen M.H."/>
            <person name="Karst S.M."/>
            <person name="Dueholm M.S."/>
            <person name="Nielsen P.H."/>
            <person name="Albertsen M."/>
        </authorList>
    </citation>
    <scope>NUCLEOTIDE SEQUENCE</scope>
    <source>
        <strain evidence="1">Bjer_18-Q3-R1-45_BAT3C.347</strain>
    </source>
</reference>
<protein>
    <submittedName>
        <fullName evidence="1">Uncharacterized protein</fullName>
    </submittedName>
</protein>
<dbReference type="EMBL" id="JADJEV010000003">
    <property type="protein sequence ID" value="MBK6972660.1"/>
    <property type="molecule type" value="Genomic_DNA"/>
</dbReference>
<dbReference type="AlphaFoldDB" id="A0A9D7DXF1"/>
<organism evidence="1 2">
    <name type="scientific">Candidatus Methylophosphatis roskildensis</name>
    <dbReference type="NCBI Taxonomy" id="2899263"/>
    <lineage>
        <taxon>Bacteria</taxon>
        <taxon>Pseudomonadati</taxon>
        <taxon>Pseudomonadota</taxon>
        <taxon>Betaproteobacteria</taxon>
        <taxon>Nitrosomonadales</taxon>
        <taxon>Sterolibacteriaceae</taxon>
        <taxon>Candidatus Methylophosphatis</taxon>
    </lineage>
</organism>
<sequence length="52" mass="5890">MPPSTEVKVDEYGARSFRIETVGGQLHTRAYWRGWEYTGTAEALTSFGLIRP</sequence>
<gene>
    <name evidence="1" type="ORF">IPH26_06795</name>
</gene>
<name>A0A9D7DXF1_9PROT</name>
<dbReference type="Proteomes" id="UP000807785">
    <property type="component" value="Unassembled WGS sequence"/>
</dbReference>
<proteinExistence type="predicted"/>
<accession>A0A9D7DXF1</accession>
<evidence type="ECO:0000313" key="2">
    <source>
        <dbReference type="Proteomes" id="UP000807785"/>
    </source>
</evidence>